<gene>
    <name evidence="5" type="ORF">Tco_1017877</name>
</gene>
<dbReference type="GO" id="GO:0003964">
    <property type="term" value="F:RNA-directed DNA polymerase activity"/>
    <property type="evidence" value="ECO:0007669"/>
    <property type="project" value="UniProtKB-KW"/>
</dbReference>
<keyword evidence="1" id="KW-0694">RNA-binding</keyword>
<dbReference type="Proteomes" id="UP001151760">
    <property type="component" value="Unassembled WGS sequence"/>
</dbReference>
<evidence type="ECO:0000313" key="6">
    <source>
        <dbReference type="Proteomes" id="UP001151760"/>
    </source>
</evidence>
<evidence type="ECO:0000259" key="4">
    <source>
        <dbReference type="PROSITE" id="PS50878"/>
    </source>
</evidence>
<dbReference type="PROSITE" id="PS50102">
    <property type="entry name" value="RRM"/>
    <property type="match status" value="1"/>
</dbReference>
<evidence type="ECO:0000259" key="3">
    <source>
        <dbReference type="PROSITE" id="PS50102"/>
    </source>
</evidence>
<dbReference type="Pfam" id="PF00076">
    <property type="entry name" value="RRM_1"/>
    <property type="match status" value="1"/>
</dbReference>
<reference evidence="5" key="2">
    <citation type="submission" date="2022-01" db="EMBL/GenBank/DDBJ databases">
        <authorList>
            <person name="Yamashiro T."/>
            <person name="Shiraishi A."/>
            <person name="Satake H."/>
            <person name="Nakayama K."/>
        </authorList>
    </citation>
    <scope>NUCLEOTIDE SEQUENCE</scope>
</reference>
<dbReference type="CDD" id="cd01650">
    <property type="entry name" value="RT_nLTR_like"/>
    <property type="match status" value="1"/>
</dbReference>
<name>A0ABQ5FVB6_9ASTR</name>
<dbReference type="Gene3D" id="3.30.70.330">
    <property type="match status" value="1"/>
</dbReference>
<evidence type="ECO:0000256" key="2">
    <source>
        <dbReference type="SAM" id="MobiDB-lite"/>
    </source>
</evidence>
<proteinExistence type="predicted"/>
<keyword evidence="5" id="KW-0695">RNA-directed DNA polymerase</keyword>
<dbReference type="InterPro" id="IPR036691">
    <property type="entry name" value="Endo/exonu/phosph_ase_sf"/>
</dbReference>
<dbReference type="InterPro" id="IPR012677">
    <property type="entry name" value="Nucleotide-bd_a/b_plait_sf"/>
</dbReference>
<dbReference type="Gene3D" id="3.60.10.10">
    <property type="entry name" value="Endonuclease/exonuclease/phosphatase"/>
    <property type="match status" value="1"/>
</dbReference>
<dbReference type="Pfam" id="PF13966">
    <property type="entry name" value="zf-RVT"/>
    <property type="match status" value="1"/>
</dbReference>
<feature type="compositionally biased region" description="Low complexity" evidence="2">
    <location>
        <begin position="363"/>
        <end position="372"/>
    </location>
</feature>
<keyword evidence="5" id="KW-0548">Nucleotidyltransferase</keyword>
<dbReference type="PANTHER" id="PTHR19446">
    <property type="entry name" value="REVERSE TRANSCRIPTASES"/>
    <property type="match status" value="1"/>
</dbReference>
<protein>
    <submittedName>
        <fullName evidence="5">RNA-directed DNA polymerase, eukaryota</fullName>
    </submittedName>
</protein>
<dbReference type="PROSITE" id="PS50878">
    <property type="entry name" value="RT_POL"/>
    <property type="match status" value="1"/>
</dbReference>
<dbReference type="InterPro" id="IPR000504">
    <property type="entry name" value="RRM_dom"/>
</dbReference>
<organism evidence="5 6">
    <name type="scientific">Tanacetum coccineum</name>
    <dbReference type="NCBI Taxonomy" id="301880"/>
    <lineage>
        <taxon>Eukaryota</taxon>
        <taxon>Viridiplantae</taxon>
        <taxon>Streptophyta</taxon>
        <taxon>Embryophyta</taxon>
        <taxon>Tracheophyta</taxon>
        <taxon>Spermatophyta</taxon>
        <taxon>Magnoliopsida</taxon>
        <taxon>eudicotyledons</taxon>
        <taxon>Gunneridae</taxon>
        <taxon>Pentapetalae</taxon>
        <taxon>asterids</taxon>
        <taxon>campanulids</taxon>
        <taxon>Asterales</taxon>
        <taxon>Asteraceae</taxon>
        <taxon>Asteroideae</taxon>
        <taxon>Anthemideae</taxon>
        <taxon>Anthemidinae</taxon>
        <taxon>Tanacetum</taxon>
    </lineage>
</organism>
<dbReference type="InterPro" id="IPR035979">
    <property type="entry name" value="RBD_domain_sf"/>
</dbReference>
<keyword evidence="5" id="KW-0808">Transferase</keyword>
<dbReference type="SUPFAM" id="SSF54928">
    <property type="entry name" value="RNA-binding domain, RBD"/>
    <property type="match status" value="1"/>
</dbReference>
<dbReference type="InterPro" id="IPR026960">
    <property type="entry name" value="RVT-Znf"/>
</dbReference>
<dbReference type="InterPro" id="IPR000477">
    <property type="entry name" value="RT_dom"/>
</dbReference>
<dbReference type="Pfam" id="PF03372">
    <property type="entry name" value="Exo_endo_phos"/>
    <property type="match status" value="1"/>
</dbReference>
<dbReference type="SUPFAM" id="SSF56219">
    <property type="entry name" value="DNase I-like"/>
    <property type="match status" value="1"/>
</dbReference>
<dbReference type="EMBL" id="BQNB010017711">
    <property type="protein sequence ID" value="GJT66397.1"/>
    <property type="molecule type" value="Genomic_DNA"/>
</dbReference>
<sequence length="1456" mass="167824">MGNNDWQEVTRKNHRSVFQRLNCTGVRGSYSQRPKEDHVTQISKSVFVTNFPENFESSDLWKICEGYGKVVDVYIPNRKSKAGKQFAFVHFIRVEDIDWLIRNLCTIWIGRFHLHANVVRYERPRKPSNTAGHVYVNKHAPSGSYASVAKGNTQLKPLVFQASTVPALVLDDSCVIEHDLSRHVMGRVKQLNSIPNLQTILSKEGFPEVKLTYLGGLWVMIELNNEVTKQNLLQHIGVNSWFHVLHAAKQDFIGAKWGEAMDFEENLDSLFARKRLYIKTKQEDNILEKFKVILKGKVFLVRAKELFAWTPTFLDCKESKYNSDNESCHGEEHKPVGSQDGVHDLDDDSDVKGVSETMFGDKPSSPNNSCCSRNEKEVEQRSEDPFNLYDLLKQNPKGAALDSVSSFLIILLVLPRWLRFKQENNKQGYEKQQVVAWTTCIKRGICSLFYLINLKRSSILEVLDNMIQTKKEWVKELNIKHKVDFLALQETKMNRVTQMDVKFIWGNSNYQYVSSDSVASSSKTSSLGLYFDFIARWNGETIVMGDFNEVRSKDERLGLIFNHSSSRIFNQFITSSGLVDVNLEGYSFTWSHPSASKMSKLDRFLVSEGIISLFPSITALCLDRHLSDHRPILLRELITDYRPTPFRFYHSWFKWDDFDVMVEHAWNSLSHSDANGLIRFKKKLQDLKKIIRSWVKDKKLQQAGVINSIKSKLIDIDKTLDRGNVSDEILFKRMEMVQQLHDVKQMETRDDIQKSKIKWAIEGDENSKFFHGIINKKRSQMSIRGIFVDGDWKTDPGAVKDAFKDHFAERFKQPVNGRLKLNIQFNNRLSTEQVADLDRGVSRDEIRSSVWDCGENKSPGLDGYTFEFFRRYWRFVGPDFCSVVECFFDNGSFPMGSNSSFIALIPKVMDAKFVTDFRPISLIGCVYKVITKILAKRLVTVISDLVSDSQSAFVANRQILDGPFILNELLAWCKRKKKQAMIFKVDFAKAYDSVRWDYLLDVLHAFGFGPNWCRWIRGTFSSSIASILVNGSPTSEFPFFCGLKQGDPLAPFLFILIIESLHIYFSRAINDGFFKGIQIDGTTSISHLFYADDVVFIGEWSDSNMKSIVTILKPFRYLGVMIGDCMSQKHAWDETIQKLHARLSNWKVKTLSIGGRLTLLKSVLGASPLYNMLIYKVPKGVLNEMEAIRNGSLWYRIIQALYDHSFELHAVGYSSLWSSILREIHVLKSKGFDFLSHCKKRGGDGHNTWFWYDKWLSDQPFYVMFPRLFALEMDKEISVASKMGSTSLEVSFRIPVRDGVERQQLIDLNLITGSILLSSSKDRRICDLSGDGEFRVKVARTKLDDIFLPSDSIDTRWVKYIPIKINVFAWRVRLDRLPTRVNLLRRGVVLESSLCPMYGLLPEDIQHVIFRCDIAQAIFRKICRWWDLDWHDLFSFSDWFAWFSAIRLSASLKLLL</sequence>
<feature type="domain" description="RRM" evidence="3">
    <location>
        <begin position="44"/>
        <end position="126"/>
    </location>
</feature>
<comment type="caution">
    <text evidence="5">The sequence shown here is derived from an EMBL/GenBank/DDBJ whole genome shotgun (WGS) entry which is preliminary data.</text>
</comment>
<accession>A0ABQ5FVB6</accession>
<feature type="compositionally biased region" description="Basic and acidic residues" evidence="2">
    <location>
        <begin position="324"/>
        <end position="335"/>
    </location>
</feature>
<dbReference type="CDD" id="cd00590">
    <property type="entry name" value="RRM_SF"/>
    <property type="match status" value="1"/>
</dbReference>
<keyword evidence="6" id="KW-1185">Reference proteome</keyword>
<dbReference type="SMART" id="SM00360">
    <property type="entry name" value="RRM"/>
    <property type="match status" value="1"/>
</dbReference>
<evidence type="ECO:0000256" key="1">
    <source>
        <dbReference type="PROSITE-ProRule" id="PRU00176"/>
    </source>
</evidence>
<dbReference type="Pfam" id="PF00078">
    <property type="entry name" value="RVT_1"/>
    <property type="match status" value="1"/>
</dbReference>
<dbReference type="InterPro" id="IPR005135">
    <property type="entry name" value="Endo/exonuclease/phosphatase"/>
</dbReference>
<reference evidence="5" key="1">
    <citation type="journal article" date="2022" name="Int. J. Mol. Sci.">
        <title>Draft Genome of Tanacetum Coccineum: Genomic Comparison of Closely Related Tanacetum-Family Plants.</title>
        <authorList>
            <person name="Yamashiro T."/>
            <person name="Shiraishi A."/>
            <person name="Nakayama K."/>
            <person name="Satake H."/>
        </authorList>
    </citation>
    <scope>NUCLEOTIDE SEQUENCE</scope>
</reference>
<evidence type="ECO:0000313" key="5">
    <source>
        <dbReference type="EMBL" id="GJT66397.1"/>
    </source>
</evidence>
<feature type="domain" description="Reverse transcriptase" evidence="4">
    <location>
        <begin position="886"/>
        <end position="1151"/>
    </location>
</feature>
<feature type="region of interest" description="Disordered" evidence="2">
    <location>
        <begin position="324"/>
        <end position="379"/>
    </location>
</feature>